<keyword evidence="19" id="KW-1185">Reference proteome</keyword>
<dbReference type="FunFam" id="3.30.930.10:FF:000053">
    <property type="entry name" value="Phenylalanyl-tRNA synthetase mitochondrial"/>
    <property type="match status" value="1"/>
</dbReference>
<reference evidence="18 19" key="2">
    <citation type="journal article" date="2017" name="Sci. Rep.">
        <title>Ant-infecting Ophiocordyceps genomes reveal a high diversity of potential behavioral manipulation genes and a possible major role for enterotoxins.</title>
        <authorList>
            <person name="de Bekker C."/>
            <person name="Ohm R.A."/>
            <person name="Evans H.C."/>
            <person name="Brachmann A."/>
            <person name="Hughes D.P."/>
        </authorList>
    </citation>
    <scope>NUCLEOTIDE SEQUENCE [LARGE SCALE GENOMIC DNA]</scope>
    <source>
        <strain evidence="18 19">SC16a</strain>
    </source>
</reference>
<dbReference type="GO" id="GO:0000049">
    <property type="term" value="F:tRNA binding"/>
    <property type="evidence" value="ECO:0007669"/>
    <property type="project" value="InterPro"/>
</dbReference>
<evidence type="ECO:0000256" key="9">
    <source>
        <dbReference type="ARBA" id="ARBA00023128"/>
    </source>
</evidence>
<keyword evidence="9" id="KW-0496">Mitochondrion</keyword>
<dbReference type="InterPro" id="IPR036690">
    <property type="entry name" value="Fdx_antiC-bd_sf"/>
</dbReference>
<keyword evidence="6" id="KW-0067">ATP-binding</keyword>
<reference evidence="18 19" key="1">
    <citation type="journal article" date="2015" name="BMC Genomics">
        <title>Gene expression during zombie ant biting behavior reflects the complexity underlying fungal parasitic behavioral manipulation.</title>
        <authorList>
            <person name="de Bekker C."/>
            <person name="Ohm R.A."/>
            <person name="Loreto R.G."/>
            <person name="Sebastian A."/>
            <person name="Albert I."/>
            <person name="Merrow M."/>
            <person name="Brachmann A."/>
            <person name="Hughes D.P."/>
        </authorList>
    </citation>
    <scope>NUCLEOTIDE SEQUENCE [LARGE SCALE GENOMIC DNA]</scope>
    <source>
        <strain evidence="18 19">SC16a</strain>
    </source>
</reference>
<gene>
    <name evidence="18" type="ORF">XA68_14157</name>
</gene>
<dbReference type="Pfam" id="PF03147">
    <property type="entry name" value="FDX-ACB"/>
    <property type="match status" value="1"/>
</dbReference>
<dbReference type="GO" id="GO:0005759">
    <property type="term" value="C:mitochondrial matrix"/>
    <property type="evidence" value="ECO:0007669"/>
    <property type="project" value="UniProtKB-SubCell"/>
</dbReference>
<dbReference type="GO" id="GO:0004826">
    <property type="term" value="F:phenylalanine-tRNA ligase activity"/>
    <property type="evidence" value="ECO:0007669"/>
    <property type="project" value="UniProtKB-EC"/>
</dbReference>
<keyword evidence="7" id="KW-0648">Protein biosynthesis</keyword>
<dbReference type="AlphaFoldDB" id="A0A2A9PN31"/>
<proteinExistence type="inferred from homology"/>
<dbReference type="STRING" id="268505.A0A2A9PN31"/>
<dbReference type="SUPFAM" id="SSF55681">
    <property type="entry name" value="Class II aaRS and biotin synthetases"/>
    <property type="match status" value="1"/>
</dbReference>
<dbReference type="Gene3D" id="3.30.70.380">
    <property type="entry name" value="Ferrodoxin-fold anticodon-binding domain"/>
    <property type="match status" value="1"/>
</dbReference>
<evidence type="ECO:0000256" key="14">
    <source>
        <dbReference type="ARBA" id="ARBA00073229"/>
    </source>
</evidence>
<protein>
    <recommendedName>
        <fullName evidence="14">Phenylalanine--tRNA ligase, mitochondrial</fullName>
        <ecNumber evidence="3">6.1.1.20</ecNumber>
    </recommendedName>
    <alternativeName>
        <fullName evidence="11">Phenylalanyl-tRNA synthetase</fullName>
    </alternativeName>
</protein>
<dbReference type="InterPro" id="IPR045864">
    <property type="entry name" value="aa-tRNA-synth_II/BPL/LPL"/>
</dbReference>
<feature type="region of interest" description="Disordered" evidence="15">
    <location>
        <begin position="28"/>
        <end position="56"/>
    </location>
</feature>
<dbReference type="InterPro" id="IPR004530">
    <property type="entry name" value="Phe-tRNA-synth_IIc_mito"/>
</dbReference>
<comment type="function">
    <text evidence="13">Is responsible for the charging of tRNA(Phe) with phenylalanine in mitochondrial translation.</text>
</comment>
<evidence type="ECO:0000256" key="10">
    <source>
        <dbReference type="ARBA" id="ARBA00023146"/>
    </source>
</evidence>
<dbReference type="OrthoDB" id="4457at2759"/>
<dbReference type="InterPro" id="IPR005121">
    <property type="entry name" value="Fdx_antiC-bd"/>
</dbReference>
<dbReference type="PANTHER" id="PTHR11538:SF41">
    <property type="entry name" value="PHENYLALANINE--TRNA LIGASE, MITOCHONDRIAL"/>
    <property type="match status" value="1"/>
</dbReference>
<sequence length="476" mass="54059">MLPGAAWTRGLSGSRRLTFRFSCSVSRRSYSSVPDPAPTHAPEPVDSTPKSDSVQVRGRTVRTSSTQFNVSQNVLDATSRQLHIQKDHPIDITRRLIELHFPQPAFSHLNDCHPVVSTKENFDSLGFPSDHPGRARTDTYYFNDEELLRTHTSAHQAAAFAGAAEGQVGYVISADVYRRDEVDRKHYPVFHQMEGARWWDRAEAPDGHVATAIRHDAESLPCHDFAVEDSTPHFHPERNPLQEENHSPDEVGAVATHLKRSLENAIGGLFSRAKSQPDNPLRMRWVESYFPFTSPSWELEVYHDGDWMEVLGCGIVKHQLHAASGRPSRLGWAFGLGLDRIAMLLFRIPDIRFLWSTDERFLNQFTGMSLRPPEELQPFLPFSKHPPCPKDVSFWLPRGVAVPEVDVAEVVRTVARDVVEQVECFDRFTHPTTGQRSEAYRVTYRSLDRTLTNMETNNLHQKVKMALREQLGVSLR</sequence>
<keyword evidence="8" id="KW-0809">Transit peptide</keyword>
<keyword evidence="10" id="KW-0030">Aminoacyl-tRNA synthetase</keyword>
<dbReference type="InterPro" id="IPR006195">
    <property type="entry name" value="aa-tRNA-synth_II"/>
</dbReference>
<dbReference type="EMBL" id="LAZP02000033">
    <property type="protein sequence ID" value="PFH62297.1"/>
    <property type="molecule type" value="Genomic_DNA"/>
</dbReference>
<dbReference type="Proteomes" id="UP000037136">
    <property type="component" value="Unassembled WGS sequence"/>
</dbReference>
<feature type="domain" description="Aminoacyl-transfer RNA synthetases class-II family profile" evidence="16">
    <location>
        <begin position="174"/>
        <end position="372"/>
    </location>
</feature>
<evidence type="ECO:0000313" key="19">
    <source>
        <dbReference type="Proteomes" id="UP000037136"/>
    </source>
</evidence>
<evidence type="ECO:0000256" key="1">
    <source>
        <dbReference type="ARBA" id="ARBA00004305"/>
    </source>
</evidence>
<comment type="similarity">
    <text evidence="2">Belongs to the class-II aminoacyl-tRNA synthetase family.</text>
</comment>
<evidence type="ECO:0000256" key="7">
    <source>
        <dbReference type="ARBA" id="ARBA00022917"/>
    </source>
</evidence>
<dbReference type="Gene3D" id="3.30.930.10">
    <property type="entry name" value="Bira Bifunctional Protein, Domain 2"/>
    <property type="match status" value="1"/>
</dbReference>
<dbReference type="SUPFAM" id="SSF54991">
    <property type="entry name" value="Anticodon-binding domain of PheRS"/>
    <property type="match status" value="1"/>
</dbReference>
<evidence type="ECO:0000256" key="13">
    <source>
        <dbReference type="ARBA" id="ARBA00057761"/>
    </source>
</evidence>
<dbReference type="SMART" id="SM00896">
    <property type="entry name" value="FDX-ACB"/>
    <property type="match status" value="1"/>
</dbReference>
<evidence type="ECO:0000256" key="3">
    <source>
        <dbReference type="ARBA" id="ARBA00012814"/>
    </source>
</evidence>
<keyword evidence="4" id="KW-0436">Ligase</keyword>
<comment type="subcellular location">
    <subcellularLocation>
        <location evidence="1">Mitochondrion matrix</location>
    </subcellularLocation>
</comment>
<evidence type="ECO:0000313" key="18">
    <source>
        <dbReference type="EMBL" id="PFH62297.1"/>
    </source>
</evidence>
<keyword evidence="5" id="KW-0547">Nucleotide-binding</keyword>
<dbReference type="Pfam" id="PF01409">
    <property type="entry name" value="tRNA-synt_2d"/>
    <property type="match status" value="2"/>
</dbReference>
<evidence type="ECO:0000256" key="15">
    <source>
        <dbReference type="SAM" id="MobiDB-lite"/>
    </source>
</evidence>
<dbReference type="GO" id="GO:0005524">
    <property type="term" value="F:ATP binding"/>
    <property type="evidence" value="ECO:0007669"/>
    <property type="project" value="UniProtKB-KW"/>
</dbReference>
<dbReference type="GO" id="GO:0006432">
    <property type="term" value="P:phenylalanyl-tRNA aminoacylation"/>
    <property type="evidence" value="ECO:0007669"/>
    <property type="project" value="InterPro"/>
</dbReference>
<comment type="catalytic activity">
    <reaction evidence="12">
        <text>tRNA(Phe) + L-phenylalanine + ATP = L-phenylalanyl-tRNA(Phe) + AMP + diphosphate + H(+)</text>
        <dbReference type="Rhea" id="RHEA:19413"/>
        <dbReference type="Rhea" id="RHEA-COMP:9668"/>
        <dbReference type="Rhea" id="RHEA-COMP:9699"/>
        <dbReference type="ChEBI" id="CHEBI:15378"/>
        <dbReference type="ChEBI" id="CHEBI:30616"/>
        <dbReference type="ChEBI" id="CHEBI:33019"/>
        <dbReference type="ChEBI" id="CHEBI:58095"/>
        <dbReference type="ChEBI" id="CHEBI:78442"/>
        <dbReference type="ChEBI" id="CHEBI:78531"/>
        <dbReference type="ChEBI" id="CHEBI:456215"/>
        <dbReference type="EC" id="6.1.1.20"/>
    </reaction>
</comment>
<dbReference type="NCBIfam" id="TIGR00469">
    <property type="entry name" value="pheS_mito"/>
    <property type="match status" value="1"/>
</dbReference>
<evidence type="ECO:0000256" key="5">
    <source>
        <dbReference type="ARBA" id="ARBA00022741"/>
    </source>
</evidence>
<dbReference type="EC" id="6.1.1.20" evidence="3"/>
<evidence type="ECO:0000259" key="17">
    <source>
        <dbReference type="PROSITE" id="PS51447"/>
    </source>
</evidence>
<dbReference type="InterPro" id="IPR002319">
    <property type="entry name" value="Phenylalanyl-tRNA_Synthase"/>
</dbReference>
<dbReference type="PANTHER" id="PTHR11538">
    <property type="entry name" value="PHENYLALANYL-TRNA SYNTHETASE"/>
    <property type="match status" value="1"/>
</dbReference>
<evidence type="ECO:0000259" key="16">
    <source>
        <dbReference type="PROSITE" id="PS50862"/>
    </source>
</evidence>
<evidence type="ECO:0000256" key="2">
    <source>
        <dbReference type="ARBA" id="ARBA00008226"/>
    </source>
</evidence>
<accession>A0A2A9PN31</accession>
<evidence type="ECO:0000256" key="8">
    <source>
        <dbReference type="ARBA" id="ARBA00022946"/>
    </source>
</evidence>
<feature type="domain" description="FDX-ACB" evidence="17">
    <location>
        <begin position="383"/>
        <end position="476"/>
    </location>
</feature>
<dbReference type="PROSITE" id="PS50862">
    <property type="entry name" value="AA_TRNA_LIGASE_II"/>
    <property type="match status" value="1"/>
</dbReference>
<evidence type="ECO:0000256" key="6">
    <source>
        <dbReference type="ARBA" id="ARBA00022840"/>
    </source>
</evidence>
<dbReference type="FunFam" id="3.30.70.380:FF:000002">
    <property type="entry name" value="phenylalanine--tRNA ligase, mitochondrial"/>
    <property type="match status" value="1"/>
</dbReference>
<evidence type="ECO:0000256" key="4">
    <source>
        <dbReference type="ARBA" id="ARBA00022598"/>
    </source>
</evidence>
<dbReference type="PROSITE" id="PS51447">
    <property type="entry name" value="FDX_ACB"/>
    <property type="match status" value="1"/>
</dbReference>
<evidence type="ECO:0000256" key="12">
    <source>
        <dbReference type="ARBA" id="ARBA00049255"/>
    </source>
</evidence>
<comment type="caution">
    <text evidence="18">The sequence shown here is derived from an EMBL/GenBank/DDBJ whole genome shotgun (WGS) entry which is preliminary data.</text>
</comment>
<name>A0A2A9PN31_OPHUN</name>
<evidence type="ECO:0000256" key="11">
    <source>
        <dbReference type="ARBA" id="ARBA00031194"/>
    </source>
</evidence>
<organism evidence="18 19">
    <name type="scientific">Ophiocordyceps unilateralis</name>
    <name type="common">Zombie-ant fungus</name>
    <name type="synonym">Torrubia unilateralis</name>
    <dbReference type="NCBI Taxonomy" id="268505"/>
    <lineage>
        <taxon>Eukaryota</taxon>
        <taxon>Fungi</taxon>
        <taxon>Dikarya</taxon>
        <taxon>Ascomycota</taxon>
        <taxon>Pezizomycotina</taxon>
        <taxon>Sordariomycetes</taxon>
        <taxon>Hypocreomycetidae</taxon>
        <taxon>Hypocreales</taxon>
        <taxon>Ophiocordycipitaceae</taxon>
        <taxon>Ophiocordyceps</taxon>
    </lineage>
</organism>